<organism evidence="1 2">
    <name type="scientific">Schaedlerella arabinosiphila</name>
    <dbReference type="NCBI Taxonomy" id="2044587"/>
    <lineage>
        <taxon>Bacteria</taxon>
        <taxon>Bacillati</taxon>
        <taxon>Bacillota</taxon>
        <taxon>Clostridia</taxon>
        <taxon>Lachnospirales</taxon>
        <taxon>Lachnospiraceae</taxon>
        <taxon>Schaedlerella</taxon>
    </lineage>
</organism>
<keyword evidence="2" id="KW-1185">Reference proteome</keyword>
<reference evidence="1" key="1">
    <citation type="submission" date="2018-10" db="EMBL/GenBank/DDBJ databases">
        <title>Schaedlerella arabinophila gen. nov. sp. nov., isolated from the mouse intestinal tract and comparative analysis with the genome of the closely related altered Schaedler flora strain ASF502.</title>
        <authorList>
            <person name="Miyake S."/>
            <person name="Soh M."/>
            <person name="Seedorf H."/>
        </authorList>
    </citation>
    <scope>NUCLEOTIDE SEQUENCE [LARGE SCALE GENOMIC DNA]</scope>
    <source>
        <strain evidence="1">DSM 106076</strain>
    </source>
</reference>
<evidence type="ECO:0000313" key="1">
    <source>
        <dbReference type="EMBL" id="RRK33846.1"/>
    </source>
</evidence>
<sequence>MKKKLLFISGYAKVNASRNDISSVKQTEERSLQVHFSNILSIYNENVFLFSGLYRLYFNV</sequence>
<dbReference type="EMBL" id="RHJS01000002">
    <property type="protein sequence ID" value="RRK33846.1"/>
    <property type="molecule type" value="Genomic_DNA"/>
</dbReference>
<protein>
    <submittedName>
        <fullName evidence="1">Uncharacterized protein</fullName>
    </submittedName>
</protein>
<evidence type="ECO:0000313" key="2">
    <source>
        <dbReference type="Proteomes" id="UP000274920"/>
    </source>
</evidence>
<gene>
    <name evidence="1" type="ORF">EBB54_22655</name>
</gene>
<dbReference type="AlphaFoldDB" id="A0A426DM67"/>
<name>A0A426DM67_9FIRM</name>
<proteinExistence type="predicted"/>
<dbReference type="Proteomes" id="UP000274920">
    <property type="component" value="Unassembled WGS sequence"/>
</dbReference>
<comment type="caution">
    <text evidence="1">The sequence shown here is derived from an EMBL/GenBank/DDBJ whole genome shotgun (WGS) entry which is preliminary data.</text>
</comment>
<accession>A0A426DM67</accession>